<dbReference type="AlphaFoldDB" id="A0A7W9Q3S7"/>
<accession>A0A7W9Q3S7</accession>
<protein>
    <recommendedName>
        <fullName evidence="4">Secreted protein</fullName>
    </recommendedName>
</protein>
<proteinExistence type="predicted"/>
<evidence type="ECO:0000313" key="3">
    <source>
        <dbReference type="Proteomes" id="UP000585836"/>
    </source>
</evidence>
<dbReference type="RefSeq" id="WP_184975929.1">
    <property type="nucleotide sequence ID" value="NZ_BAAAWF010000030.1"/>
</dbReference>
<gene>
    <name evidence="2" type="ORF">FHS34_008392</name>
</gene>
<organism evidence="2 3">
    <name type="scientific">Streptomyces echinatus</name>
    <dbReference type="NCBI Taxonomy" id="67293"/>
    <lineage>
        <taxon>Bacteria</taxon>
        <taxon>Bacillati</taxon>
        <taxon>Actinomycetota</taxon>
        <taxon>Actinomycetes</taxon>
        <taxon>Kitasatosporales</taxon>
        <taxon>Streptomycetaceae</taxon>
        <taxon>Streptomyces</taxon>
    </lineage>
</organism>
<keyword evidence="3" id="KW-1185">Reference proteome</keyword>
<dbReference type="EMBL" id="JACHJK010000036">
    <property type="protein sequence ID" value="MBB5932871.1"/>
    <property type="molecule type" value="Genomic_DNA"/>
</dbReference>
<dbReference type="Proteomes" id="UP000585836">
    <property type="component" value="Unassembled WGS sequence"/>
</dbReference>
<feature type="chain" id="PRO_5031445495" description="Secreted protein" evidence="1">
    <location>
        <begin position="28"/>
        <end position="95"/>
    </location>
</feature>
<comment type="caution">
    <text evidence="2">The sequence shown here is derived from an EMBL/GenBank/DDBJ whole genome shotgun (WGS) entry which is preliminary data.</text>
</comment>
<sequence>MRRIGSTFSTLAATGVIALAVPGSACATNGFIVIDGVVHTHPSGCIEIPHLSSVFNVTDIPALVHNVPGCAGGVVQIIPPGLAAQVPGTHSVFLG</sequence>
<evidence type="ECO:0000256" key="1">
    <source>
        <dbReference type="SAM" id="SignalP"/>
    </source>
</evidence>
<feature type="signal peptide" evidence="1">
    <location>
        <begin position="1"/>
        <end position="27"/>
    </location>
</feature>
<keyword evidence="1" id="KW-0732">Signal</keyword>
<evidence type="ECO:0008006" key="4">
    <source>
        <dbReference type="Google" id="ProtNLM"/>
    </source>
</evidence>
<name>A0A7W9Q3S7_9ACTN</name>
<evidence type="ECO:0000313" key="2">
    <source>
        <dbReference type="EMBL" id="MBB5932871.1"/>
    </source>
</evidence>
<reference evidence="2 3" key="1">
    <citation type="submission" date="2020-08" db="EMBL/GenBank/DDBJ databases">
        <title>Genomic Encyclopedia of Type Strains, Phase III (KMG-III): the genomes of soil and plant-associated and newly described type strains.</title>
        <authorList>
            <person name="Whitman W."/>
        </authorList>
    </citation>
    <scope>NUCLEOTIDE SEQUENCE [LARGE SCALE GENOMIC DNA]</scope>
    <source>
        <strain evidence="2 3">CECT 3313</strain>
    </source>
</reference>